<evidence type="ECO:0000256" key="2">
    <source>
        <dbReference type="ARBA" id="ARBA00004481"/>
    </source>
</evidence>
<comment type="subcellular location">
    <subcellularLocation>
        <location evidence="2">Endosome membrane</location>
        <topology evidence="2">Peripheral membrane protein</topology>
    </subcellularLocation>
    <subcellularLocation>
        <location evidence="1">Golgi apparatus</location>
        <location evidence="1">trans-Golgi network membrane</location>
        <topology evidence="1">Peripheral membrane protein</topology>
    </subcellularLocation>
</comment>
<comment type="similarity">
    <text evidence="3">Belongs to the VPS53 family.</text>
</comment>
<sequence length="915" mass="99568">MSPASVAPATLSPEVSLRIKSVLGHPPASSAGSTSNTAPTVVDHLNSLFPDSEADPPSIDQISGVHVQLRSQLASIQTEIDGLLLELQEEQDVNRMSKVQGAIAALLNQLAIIREEARESEMVVRDITRDIRSLDTAKKNVVSSMTALKRLQMLVNAADQLERLTQAKRYKDASQALEAIKSLQTFFNDFMRVERIAEVWKQVAEVQTQLRTSVMEDYEKYFLHDAASPLRNTTLPAAALVVDALGPTAVSTLLDWYVALQLREYRRIFRATDEAGQLDNVARRFAWFRRVLKGYEDEHREAFLQAWGVERALIRRWAEMTREDLRSVLIRDQNKLQVSVLLEALEATLDFQAQLSKKFAMPFAELAANPNASQNAETSSNAASATASQATTLSSVFEPYLSLFVDAQDRTLAEMVANFRRIGARLPVAGHDGDDVGASAGAGVGAGANGSGGPGGADGADQSQHYTVLPSSTELFFYYRQTLENFSRLSNGESFAKLCAVFRKWLTVYAEDVLRPALMRSEPSRRSLDSTRTSTADAQRWCLVLNTADYCATTTTSLEGKLKEKIKAELREGISFENERQYFLGVCAAAVAVLSKEAEVLAEPAFTQMLRPAVPWSQVDPERAGNDPSSFVNELASNLEQVAVVVRDEVENARFVRNWCDKTVGVILGRFTQTVVRLRPMAKSTAEQLLRDVAEVKSILHDLPRYGSEDSVASARSSYLRYVNNTVTRIETLLRVIMIPESPPEDLVNGYIEKIKDRSFSNFQKILDLKGVRRMDQNGLMDKFLAISSQHESLANDSFLTSLDMDPNAAKDSSAMSFLADGSATPPAGRTSFHLSRPIINVDGSRTPGGAGSGSASPGGGGAPGSAGGMGSGLAGDGTPGGVGGLGAGRALSDLRRIGSMFGAALGRRDSDRPR</sequence>
<dbReference type="InterPro" id="IPR031745">
    <property type="entry name" value="Vps53_C"/>
</dbReference>
<comment type="caution">
    <text evidence="10">The sequence shown here is derived from an EMBL/GenBank/DDBJ whole genome shotgun (WGS) entry which is preliminary data.</text>
</comment>
<dbReference type="InterPro" id="IPR007234">
    <property type="entry name" value="Vps53_N"/>
</dbReference>
<name>A0AAN6GT49_9BASI</name>
<dbReference type="PANTHER" id="PTHR12820">
    <property type="entry name" value="VACUOLAR SORTING PROTEIN 53"/>
    <property type="match status" value="1"/>
</dbReference>
<evidence type="ECO:0000259" key="9">
    <source>
        <dbReference type="Pfam" id="PF16854"/>
    </source>
</evidence>
<organism evidence="10 11">
    <name type="scientific">Tilletia horrida</name>
    <dbReference type="NCBI Taxonomy" id="155126"/>
    <lineage>
        <taxon>Eukaryota</taxon>
        <taxon>Fungi</taxon>
        <taxon>Dikarya</taxon>
        <taxon>Basidiomycota</taxon>
        <taxon>Ustilaginomycotina</taxon>
        <taxon>Exobasidiomycetes</taxon>
        <taxon>Tilletiales</taxon>
        <taxon>Tilletiaceae</taxon>
        <taxon>Tilletia</taxon>
    </lineage>
</organism>
<evidence type="ECO:0000313" key="10">
    <source>
        <dbReference type="EMBL" id="KAK0551924.1"/>
    </source>
</evidence>
<evidence type="ECO:0000256" key="6">
    <source>
        <dbReference type="ARBA" id="ARBA00023136"/>
    </source>
</evidence>
<dbReference type="Gene3D" id="1.10.357.110">
    <property type="entry name" value="Vacuolar protein sorting-associated protein 53, C-terminus"/>
    <property type="match status" value="1"/>
</dbReference>
<gene>
    <name evidence="10" type="primary">VPS53</name>
    <name evidence="10" type="ORF">OC846_003105</name>
</gene>
<proteinExistence type="inferred from homology"/>
<dbReference type="PANTHER" id="PTHR12820:SF0">
    <property type="entry name" value="VACUOLAR PROTEIN SORTING-ASSOCIATED PROTEIN 53 HOMOLOG"/>
    <property type="match status" value="1"/>
</dbReference>
<dbReference type="AlphaFoldDB" id="A0AAN6GT49"/>
<dbReference type="InterPro" id="IPR038260">
    <property type="entry name" value="Vps53_C_sf"/>
</dbReference>
<evidence type="ECO:0000256" key="7">
    <source>
        <dbReference type="SAM" id="MobiDB-lite"/>
    </source>
</evidence>
<reference evidence="10" key="1">
    <citation type="journal article" date="2023" name="PhytoFront">
        <title>Draft Genome Resources of Seven Strains of Tilletia horrida, Causal Agent of Kernel Smut of Rice.</title>
        <authorList>
            <person name="Khanal S."/>
            <person name="Antony Babu S."/>
            <person name="Zhou X.G."/>
        </authorList>
    </citation>
    <scope>NUCLEOTIDE SEQUENCE</scope>
    <source>
        <strain evidence="10">TX6</strain>
    </source>
</reference>
<feature type="compositionally biased region" description="Gly residues" evidence="7">
    <location>
        <begin position="847"/>
        <end position="888"/>
    </location>
</feature>
<evidence type="ECO:0000256" key="5">
    <source>
        <dbReference type="ARBA" id="ARBA00023034"/>
    </source>
</evidence>
<dbReference type="Pfam" id="PF04100">
    <property type="entry name" value="Vps53_N"/>
    <property type="match status" value="1"/>
</dbReference>
<feature type="domain" description="Vps53 N-terminal" evidence="8">
    <location>
        <begin position="41"/>
        <end position="419"/>
    </location>
</feature>
<accession>A0AAN6GT49</accession>
<evidence type="ECO:0000259" key="8">
    <source>
        <dbReference type="Pfam" id="PF04100"/>
    </source>
</evidence>
<evidence type="ECO:0000256" key="4">
    <source>
        <dbReference type="ARBA" id="ARBA00022753"/>
    </source>
</evidence>
<keyword evidence="6" id="KW-0472">Membrane</keyword>
<keyword evidence="4" id="KW-0967">Endosome</keyword>
<feature type="domain" description="Vps53 C-terminal" evidence="9">
    <location>
        <begin position="687"/>
        <end position="772"/>
    </location>
</feature>
<keyword evidence="5" id="KW-0333">Golgi apparatus</keyword>
<evidence type="ECO:0000313" key="11">
    <source>
        <dbReference type="Proteomes" id="UP001176517"/>
    </source>
</evidence>
<dbReference type="GO" id="GO:0042147">
    <property type="term" value="P:retrograde transport, endosome to Golgi"/>
    <property type="evidence" value="ECO:0007669"/>
    <property type="project" value="InterPro"/>
</dbReference>
<dbReference type="GO" id="GO:0005829">
    <property type="term" value="C:cytosol"/>
    <property type="evidence" value="ECO:0007669"/>
    <property type="project" value="GOC"/>
</dbReference>
<evidence type="ECO:0000256" key="1">
    <source>
        <dbReference type="ARBA" id="ARBA00004150"/>
    </source>
</evidence>
<feature type="region of interest" description="Disordered" evidence="7">
    <location>
        <begin position="840"/>
        <end position="889"/>
    </location>
</feature>
<keyword evidence="11" id="KW-1185">Reference proteome</keyword>
<dbReference type="Pfam" id="PF16854">
    <property type="entry name" value="VPS53_C"/>
    <property type="match status" value="1"/>
</dbReference>
<evidence type="ECO:0000256" key="3">
    <source>
        <dbReference type="ARBA" id="ARBA00008628"/>
    </source>
</evidence>
<dbReference type="InterPro" id="IPR039766">
    <property type="entry name" value="Vps53"/>
</dbReference>
<dbReference type="EMBL" id="JAPDMZ010000070">
    <property type="protein sequence ID" value="KAK0551924.1"/>
    <property type="molecule type" value="Genomic_DNA"/>
</dbReference>
<dbReference type="GO" id="GO:0010008">
    <property type="term" value="C:endosome membrane"/>
    <property type="evidence" value="ECO:0007669"/>
    <property type="project" value="UniProtKB-SubCell"/>
</dbReference>
<dbReference type="Proteomes" id="UP001176517">
    <property type="component" value="Unassembled WGS sequence"/>
</dbReference>
<protein>
    <submittedName>
        <fullName evidence="10">Vacuolar protein sorting-associated protein 53</fullName>
    </submittedName>
</protein>
<dbReference type="GO" id="GO:0000938">
    <property type="term" value="C:GARP complex"/>
    <property type="evidence" value="ECO:0007669"/>
    <property type="project" value="InterPro"/>
</dbReference>